<dbReference type="AlphaFoldDB" id="A0A4U5VIJ3"/>
<dbReference type="Gene3D" id="3.30.70.2330">
    <property type="match status" value="1"/>
</dbReference>
<dbReference type="Proteomes" id="UP000298787">
    <property type="component" value="Chromosome 18"/>
</dbReference>
<keyword evidence="4" id="KW-0347">Helicase</keyword>
<keyword evidence="2" id="KW-0378">Hydrolase</keyword>
<name>A0A4U5VIJ3_COLLU</name>
<proteinExistence type="predicted"/>
<dbReference type="GO" id="GO:0003676">
    <property type="term" value="F:nucleic acid binding"/>
    <property type="evidence" value="ECO:0007669"/>
    <property type="project" value="InterPro"/>
</dbReference>
<protein>
    <submittedName>
        <fullName evidence="4">Helicase-like transcription factor</fullName>
    </submittedName>
</protein>
<dbReference type="GO" id="GO:0004386">
    <property type="term" value="F:helicase activity"/>
    <property type="evidence" value="ECO:0007669"/>
    <property type="project" value="UniProtKB-KW"/>
</dbReference>
<keyword evidence="1" id="KW-0479">Metal-binding</keyword>
<dbReference type="GO" id="GO:0016818">
    <property type="term" value="F:hydrolase activity, acting on acid anhydrides, in phosphorus-containing anhydrides"/>
    <property type="evidence" value="ECO:0007669"/>
    <property type="project" value="InterPro"/>
</dbReference>
<reference evidence="4 5" key="1">
    <citation type="submission" date="2019-01" db="EMBL/GenBank/DDBJ databases">
        <title>Genome Assembly of Collichthys lucidus.</title>
        <authorList>
            <person name="Cai M."/>
            <person name="Xiao S."/>
        </authorList>
    </citation>
    <scope>NUCLEOTIDE SEQUENCE [LARGE SCALE GENOMIC DNA]</scope>
    <source>
        <strain evidence="4">JT15FE1705JMU</strain>
        <tissue evidence="4">Muscle</tissue>
    </source>
</reference>
<evidence type="ECO:0000256" key="2">
    <source>
        <dbReference type="ARBA" id="ARBA00022801"/>
    </source>
</evidence>
<evidence type="ECO:0000313" key="5">
    <source>
        <dbReference type="Proteomes" id="UP000298787"/>
    </source>
</evidence>
<keyword evidence="4" id="KW-0067">ATP-binding</keyword>
<organism evidence="4 5">
    <name type="scientific">Collichthys lucidus</name>
    <name type="common">Big head croaker</name>
    <name type="synonym">Sciaena lucida</name>
    <dbReference type="NCBI Taxonomy" id="240159"/>
    <lineage>
        <taxon>Eukaryota</taxon>
        <taxon>Metazoa</taxon>
        <taxon>Chordata</taxon>
        <taxon>Craniata</taxon>
        <taxon>Vertebrata</taxon>
        <taxon>Euteleostomi</taxon>
        <taxon>Actinopterygii</taxon>
        <taxon>Neopterygii</taxon>
        <taxon>Teleostei</taxon>
        <taxon>Neoteleostei</taxon>
        <taxon>Acanthomorphata</taxon>
        <taxon>Eupercaria</taxon>
        <taxon>Sciaenidae</taxon>
        <taxon>Collichthys</taxon>
    </lineage>
</organism>
<accession>A0A4U5VIJ3</accession>
<keyword evidence="5" id="KW-1185">Reference proteome</keyword>
<dbReference type="SMART" id="SM00910">
    <property type="entry name" value="HIRAN"/>
    <property type="match status" value="1"/>
</dbReference>
<dbReference type="STRING" id="240159.A0A4U5VIJ3"/>
<gene>
    <name evidence="4" type="ORF">D9C73_021026</name>
</gene>
<evidence type="ECO:0000256" key="1">
    <source>
        <dbReference type="ARBA" id="ARBA00022723"/>
    </source>
</evidence>
<dbReference type="InterPro" id="IPR014905">
    <property type="entry name" value="HIRAN"/>
</dbReference>
<dbReference type="GO" id="GO:0008270">
    <property type="term" value="F:zinc ion binding"/>
    <property type="evidence" value="ECO:0007669"/>
    <property type="project" value="InterPro"/>
</dbReference>
<sequence>MFSRRWRFGWDRHTEVDLFTDRHETSAQTLSQAIRAAAAEEPDADGSVLFGHLQGTVVGLRYYTGVVNQGEMVGLVRQPQNPYDSNAVMVANIYGNQVGHIKRELAAAMAHIMDRNLAKVEG</sequence>
<keyword evidence="4" id="KW-0547">Nucleotide-binding</keyword>
<evidence type="ECO:0000313" key="4">
    <source>
        <dbReference type="EMBL" id="TKS86905.1"/>
    </source>
</evidence>
<dbReference type="Pfam" id="PF08797">
    <property type="entry name" value="HIRAN"/>
    <property type="match status" value="1"/>
</dbReference>
<evidence type="ECO:0000259" key="3">
    <source>
        <dbReference type="SMART" id="SM00910"/>
    </source>
</evidence>
<dbReference type="EMBL" id="CM014095">
    <property type="protein sequence ID" value="TKS86905.1"/>
    <property type="molecule type" value="Genomic_DNA"/>
</dbReference>
<feature type="domain" description="HIRAN" evidence="3">
    <location>
        <begin position="50"/>
        <end position="122"/>
    </location>
</feature>